<sequence>MQNRIDLLLKNFPKPSKVPDKFMQYKLPIHLICSGLAYRKLAKDIAICLVRKYIEDNRVIYPPIYLTKSQFINGWRDFLFINGQKPDKWKKASVVVFDGLDEANNQTELQYISSFISQLIVDKTPFILISCNKISEQTLRRYNAMSFGVQLLDIEVVNINES</sequence>
<name>A0A6H1ZCH4_9ZZZZ</name>
<proteinExistence type="predicted"/>
<organism evidence="1">
    <name type="scientific">viral metagenome</name>
    <dbReference type="NCBI Taxonomy" id="1070528"/>
    <lineage>
        <taxon>unclassified sequences</taxon>
        <taxon>metagenomes</taxon>
        <taxon>organismal metagenomes</taxon>
    </lineage>
</organism>
<accession>A0A6H1ZCH4</accession>
<protein>
    <recommendedName>
        <fullName evidence="2">ATPase AAA-type core domain-containing protein</fullName>
    </recommendedName>
</protein>
<reference evidence="1" key="1">
    <citation type="submission" date="2020-03" db="EMBL/GenBank/DDBJ databases">
        <title>The deep terrestrial virosphere.</title>
        <authorList>
            <person name="Holmfeldt K."/>
            <person name="Nilsson E."/>
            <person name="Simone D."/>
            <person name="Lopez-Fernandez M."/>
            <person name="Wu X."/>
            <person name="de Brujin I."/>
            <person name="Lundin D."/>
            <person name="Andersson A."/>
            <person name="Bertilsson S."/>
            <person name="Dopson M."/>
        </authorList>
    </citation>
    <scope>NUCLEOTIDE SEQUENCE</scope>
    <source>
        <strain evidence="1">TM448A00186</strain>
    </source>
</reference>
<evidence type="ECO:0000313" key="1">
    <source>
        <dbReference type="EMBL" id="QJA45131.1"/>
    </source>
</evidence>
<evidence type="ECO:0008006" key="2">
    <source>
        <dbReference type="Google" id="ProtNLM"/>
    </source>
</evidence>
<dbReference type="EMBL" id="MT143986">
    <property type="protein sequence ID" value="QJA45131.1"/>
    <property type="molecule type" value="Genomic_DNA"/>
</dbReference>
<gene>
    <name evidence="1" type="ORF">TM448A00186_0043</name>
</gene>
<dbReference type="AlphaFoldDB" id="A0A6H1ZCH4"/>